<dbReference type="InterPro" id="IPR001932">
    <property type="entry name" value="PPM-type_phosphatase-like_dom"/>
</dbReference>
<evidence type="ECO:0000313" key="2">
    <source>
        <dbReference type="EMBL" id="KAA8916663.1"/>
    </source>
</evidence>
<dbReference type="InterPro" id="IPR036457">
    <property type="entry name" value="PPM-type-like_dom_sf"/>
</dbReference>
<dbReference type="PANTHER" id="PTHR13832:SF589">
    <property type="entry name" value="[PYRUVATE DEHYDROGENASE [ACETYL-TRANSFERRING]]-PHOSPHATASE 2, MITOCHONDRIAL"/>
    <property type="match status" value="1"/>
</dbReference>
<evidence type="ECO:0000313" key="3">
    <source>
        <dbReference type="Proteomes" id="UP000761534"/>
    </source>
</evidence>
<dbReference type="PANTHER" id="PTHR13832">
    <property type="entry name" value="PROTEIN PHOSPHATASE 2C"/>
    <property type="match status" value="1"/>
</dbReference>
<dbReference type="Gene3D" id="3.60.40.10">
    <property type="entry name" value="PPM-type phosphatase domain"/>
    <property type="match status" value="1"/>
</dbReference>
<dbReference type="OrthoDB" id="416093at2759"/>
<feature type="domain" description="PPM-type phosphatase" evidence="1">
    <location>
        <begin position="42"/>
        <end position="378"/>
    </location>
</feature>
<reference evidence="2" key="1">
    <citation type="journal article" date="2019" name="G3 (Bethesda)">
        <title>Genome Assemblies of Two Rare Opportunistic Yeast Pathogens: Diutina rugosa (syn. Candida rugosa) and Trichomonascus ciferrii (syn. Candida ciferrii).</title>
        <authorList>
            <person name="Mixao V."/>
            <person name="Saus E."/>
            <person name="Hansen A.P."/>
            <person name="Lass-Florl C."/>
            <person name="Gabaldon T."/>
        </authorList>
    </citation>
    <scope>NUCLEOTIDE SEQUENCE</scope>
    <source>
        <strain evidence="2">CBS 4856</strain>
    </source>
</reference>
<evidence type="ECO:0000259" key="1">
    <source>
        <dbReference type="PROSITE" id="PS51746"/>
    </source>
</evidence>
<protein>
    <recommendedName>
        <fullName evidence="1">PPM-type phosphatase domain-containing protein</fullName>
    </recommendedName>
</protein>
<dbReference type="CDD" id="cd00143">
    <property type="entry name" value="PP2Cc"/>
    <property type="match status" value="1"/>
</dbReference>
<name>A0A642VA47_9ASCO</name>
<accession>A0A642VA47</accession>
<dbReference type="SMART" id="SM00332">
    <property type="entry name" value="PP2Cc"/>
    <property type="match status" value="1"/>
</dbReference>
<dbReference type="Pfam" id="PF00481">
    <property type="entry name" value="PP2C"/>
    <property type="match status" value="1"/>
</dbReference>
<dbReference type="Proteomes" id="UP000761534">
    <property type="component" value="Unassembled WGS sequence"/>
</dbReference>
<proteinExistence type="predicted"/>
<dbReference type="VEuPathDB" id="FungiDB:TRICI_001189"/>
<dbReference type="SUPFAM" id="SSF81606">
    <property type="entry name" value="PP2C-like"/>
    <property type="match status" value="1"/>
</dbReference>
<dbReference type="PROSITE" id="PS51746">
    <property type="entry name" value="PPM_2"/>
    <property type="match status" value="1"/>
</dbReference>
<dbReference type="GO" id="GO:0004722">
    <property type="term" value="F:protein serine/threonine phosphatase activity"/>
    <property type="evidence" value="ECO:0007669"/>
    <property type="project" value="InterPro"/>
</dbReference>
<gene>
    <name evidence="2" type="ORF">TRICI_001189</name>
</gene>
<comment type="caution">
    <text evidence="2">The sequence shown here is derived from an EMBL/GenBank/DDBJ whole genome shotgun (WGS) entry which is preliminary data.</text>
</comment>
<sequence>MLRDPRLGPIRLCWRRHLSTTYSFAAGGGARGRVALLKAPSHLGHYTSRVNRPTNEDRYAAALMEVPRGSSLTPRSRREAGKQKVFNFSVFDGHGGNECSQFLADNLAKYVEEFDLATVYDIAKDYRKNVGGYWRHWRDSEVEHYVSRLNSQDDLQLRVPMAFLKADYDFTVRDKRPAGSTCTSVYIYSHEPDTVFWEPNQVSSLLVAHVGDTRAILSDSHGSAHRLTAIHHPSSPTETERLSRYASSFFTDSFGEERFGRFANTRAFGDAIGKSRGITAEPQLLECLIGKDANRIAATSPNNHHSIKTFGGDEGFVVIVSDGVSDMVSDQEIVDLVMATAYKSGSMRGTPQDAAKEVVEFAQALGGDDNATCLVIRLPGWGKWTWTDKTGILREDRLRDALDSQNRRDRRA</sequence>
<keyword evidence="3" id="KW-1185">Reference proteome</keyword>
<dbReference type="AlphaFoldDB" id="A0A642VA47"/>
<dbReference type="InterPro" id="IPR015655">
    <property type="entry name" value="PP2C"/>
</dbReference>
<organism evidence="2 3">
    <name type="scientific">Trichomonascus ciferrii</name>
    <dbReference type="NCBI Taxonomy" id="44093"/>
    <lineage>
        <taxon>Eukaryota</taxon>
        <taxon>Fungi</taxon>
        <taxon>Dikarya</taxon>
        <taxon>Ascomycota</taxon>
        <taxon>Saccharomycotina</taxon>
        <taxon>Dipodascomycetes</taxon>
        <taxon>Dipodascales</taxon>
        <taxon>Trichomonascaceae</taxon>
        <taxon>Trichomonascus</taxon>
        <taxon>Trichomonascus ciferrii complex</taxon>
    </lineage>
</organism>
<dbReference type="EMBL" id="SWFS01000091">
    <property type="protein sequence ID" value="KAA8916663.1"/>
    <property type="molecule type" value="Genomic_DNA"/>
</dbReference>